<dbReference type="Proteomes" id="UP000184529">
    <property type="component" value="Unassembled WGS sequence"/>
</dbReference>
<protein>
    <recommendedName>
        <fullName evidence="1">DUF4367 domain-containing protein</fullName>
    </recommendedName>
</protein>
<dbReference type="EMBL" id="FQZM01000016">
    <property type="protein sequence ID" value="SHI97184.1"/>
    <property type="molecule type" value="Genomic_DNA"/>
</dbReference>
<evidence type="ECO:0000313" key="3">
    <source>
        <dbReference type="Proteomes" id="UP000184529"/>
    </source>
</evidence>
<proteinExistence type="predicted"/>
<evidence type="ECO:0000259" key="1">
    <source>
        <dbReference type="Pfam" id="PF14285"/>
    </source>
</evidence>
<organism evidence="2 3">
    <name type="scientific">Desulfofundulus thermosubterraneus DSM 16057</name>
    <dbReference type="NCBI Taxonomy" id="1121432"/>
    <lineage>
        <taxon>Bacteria</taxon>
        <taxon>Bacillati</taxon>
        <taxon>Bacillota</taxon>
        <taxon>Clostridia</taxon>
        <taxon>Eubacteriales</taxon>
        <taxon>Peptococcaceae</taxon>
        <taxon>Desulfofundulus</taxon>
    </lineage>
</organism>
<dbReference type="OrthoDB" id="1806871at2"/>
<evidence type="ECO:0000313" key="2">
    <source>
        <dbReference type="EMBL" id="SHI97184.1"/>
    </source>
</evidence>
<dbReference type="AlphaFoldDB" id="A0A1M6FHH8"/>
<keyword evidence="3" id="KW-1185">Reference proteome</keyword>
<dbReference type="Pfam" id="PF14285">
    <property type="entry name" value="DUF4367"/>
    <property type="match status" value="1"/>
</dbReference>
<sequence>MIVFKDKSLKIRWINLGIVYQLEGNVSKEEALKIVESLH</sequence>
<reference evidence="3" key="1">
    <citation type="submission" date="2016-11" db="EMBL/GenBank/DDBJ databases">
        <authorList>
            <person name="Varghese N."/>
            <person name="Submissions S."/>
        </authorList>
    </citation>
    <scope>NUCLEOTIDE SEQUENCE [LARGE SCALE GENOMIC DNA]</scope>
    <source>
        <strain evidence="3">DSM 16057</strain>
    </source>
</reference>
<dbReference type="STRING" id="1121432.SAMN02745219_01471"/>
<gene>
    <name evidence="2" type="ORF">SAMN02745219_01471</name>
</gene>
<feature type="domain" description="DUF4367" evidence="1">
    <location>
        <begin position="5"/>
        <end position="38"/>
    </location>
</feature>
<accession>A0A1M6FHH8</accession>
<dbReference type="InterPro" id="IPR025377">
    <property type="entry name" value="DUF4367"/>
</dbReference>
<name>A0A1M6FHH8_9FIRM</name>